<evidence type="ECO:0000313" key="3">
    <source>
        <dbReference type="EMBL" id="VIO72366.1"/>
    </source>
</evidence>
<accession>A0A508TDK8</accession>
<evidence type="ECO:0000256" key="1">
    <source>
        <dbReference type="ARBA" id="ARBA00006817"/>
    </source>
</evidence>
<dbReference type="InterPro" id="IPR013538">
    <property type="entry name" value="ASHA1/2-like_C"/>
</dbReference>
<feature type="domain" description="Activator of Hsp90 ATPase homologue 1/2-like C-terminal" evidence="2">
    <location>
        <begin position="14"/>
        <end position="133"/>
    </location>
</feature>
<evidence type="ECO:0000259" key="2">
    <source>
        <dbReference type="Pfam" id="PF08327"/>
    </source>
</evidence>
<organism evidence="3 4">
    <name type="scientific">Bradyrhizobium ivorense</name>
    <dbReference type="NCBI Taxonomy" id="2511166"/>
    <lineage>
        <taxon>Bacteria</taxon>
        <taxon>Pseudomonadati</taxon>
        <taxon>Pseudomonadota</taxon>
        <taxon>Alphaproteobacteria</taxon>
        <taxon>Hyphomicrobiales</taxon>
        <taxon>Nitrobacteraceae</taxon>
        <taxon>Bradyrhizobium</taxon>
    </lineage>
</organism>
<dbReference type="EMBL" id="CAADFC020000016">
    <property type="protein sequence ID" value="VIO72366.1"/>
    <property type="molecule type" value="Genomic_DNA"/>
</dbReference>
<dbReference type="Pfam" id="PF08327">
    <property type="entry name" value="AHSA1"/>
    <property type="match status" value="1"/>
</dbReference>
<dbReference type="Gene3D" id="3.30.530.20">
    <property type="match status" value="1"/>
</dbReference>
<dbReference type="AlphaFoldDB" id="A0A508TDK8"/>
<dbReference type="CDD" id="cd07814">
    <property type="entry name" value="SRPBCC_CalC_Aha1-like"/>
    <property type="match status" value="1"/>
</dbReference>
<reference evidence="3" key="1">
    <citation type="submission" date="2019-02" db="EMBL/GenBank/DDBJ databases">
        <authorList>
            <person name="Pothier F.J."/>
        </authorList>
    </citation>
    <scope>NUCLEOTIDE SEQUENCE</scope>
    <source>
        <strain evidence="3">CI-1B</strain>
    </source>
</reference>
<dbReference type="InterPro" id="IPR023393">
    <property type="entry name" value="START-like_dom_sf"/>
</dbReference>
<comment type="similarity">
    <text evidence="1">Belongs to the AHA1 family.</text>
</comment>
<dbReference type="SUPFAM" id="SSF55961">
    <property type="entry name" value="Bet v1-like"/>
    <property type="match status" value="1"/>
</dbReference>
<dbReference type="OrthoDB" id="8755073at2"/>
<dbReference type="RefSeq" id="WP_139483037.1">
    <property type="nucleotide sequence ID" value="NZ_CAADFB020000024.1"/>
</dbReference>
<gene>
    <name evidence="3" type="ORF">CI1B_40100</name>
</gene>
<name>A0A508TDK8_9BRAD</name>
<protein>
    <recommendedName>
        <fullName evidence="2">Activator of Hsp90 ATPase homologue 1/2-like C-terminal domain-containing protein</fullName>
    </recommendedName>
</protein>
<dbReference type="Proteomes" id="UP000328092">
    <property type="component" value="Unassembled WGS sequence"/>
</dbReference>
<sequence length="151" mass="16440">MTEAFVVQREMQIAAPPATVFAFLTDPQKIIAWMGLEAATEPQPGGLYFLSLNKERTRAARGTFREVVPVHRLAYSFGWEGSEEVPPGSSLIEIDLVDKDNGTLLRMTHSGLPNAAQCASHNEGWAHYIDRLALVAAGRDPGPDLGPAGRR</sequence>
<evidence type="ECO:0000313" key="4">
    <source>
        <dbReference type="Proteomes" id="UP000328092"/>
    </source>
</evidence>
<proteinExistence type="inferred from homology"/>
<comment type="caution">
    <text evidence="3">The sequence shown here is derived from an EMBL/GenBank/DDBJ whole genome shotgun (WGS) entry which is preliminary data.</text>
</comment>
<keyword evidence="4" id="KW-1185">Reference proteome</keyword>